<evidence type="ECO:0000313" key="2">
    <source>
        <dbReference type="Proteomes" id="UP001487740"/>
    </source>
</evidence>
<evidence type="ECO:0000313" key="1">
    <source>
        <dbReference type="EMBL" id="KAK8405438.1"/>
    </source>
</evidence>
<dbReference type="Proteomes" id="UP001487740">
    <property type="component" value="Unassembled WGS sequence"/>
</dbReference>
<name>A0AAW0V1U1_SCYPA</name>
<reference evidence="1 2" key="1">
    <citation type="submission" date="2023-03" db="EMBL/GenBank/DDBJ databases">
        <title>High-quality genome of Scylla paramamosain provides insights in environmental adaptation.</title>
        <authorList>
            <person name="Zhang L."/>
        </authorList>
    </citation>
    <scope>NUCLEOTIDE SEQUENCE [LARGE SCALE GENOMIC DNA]</scope>
    <source>
        <strain evidence="1">LZ_2023a</strain>
        <tissue evidence="1">Muscle</tissue>
    </source>
</reference>
<sequence length="248" mass="26644">MGGAGGGTGGCGLGDDAKKDDMEDKFSLKIKQKIEDEDAHIKSMLHAGVSVDIGAAKDYADKVNGTLYFIFHIRQLTCIQLINPETSTHWSSIKVKHMVRGAQCLEICGYRGKNQKKFDDNTNASDLSAIINNSGMDMPEFDNSKVSTEAGLDDALKSSSNSGDDIYVVLASIKTNNNNNTFDDLLSDKISGTGDSDDKDKGAAAAAAENMFVCDKKESVYDIMDSLVPLAPCKGYENSKLIDAWCGS</sequence>
<protein>
    <submittedName>
        <fullName evidence="1">Uncharacterized protein</fullName>
    </submittedName>
</protein>
<proteinExistence type="predicted"/>
<dbReference type="EMBL" id="JARAKH010000003">
    <property type="protein sequence ID" value="KAK8405438.1"/>
    <property type="molecule type" value="Genomic_DNA"/>
</dbReference>
<gene>
    <name evidence="1" type="ORF">O3P69_001774</name>
</gene>
<dbReference type="AlphaFoldDB" id="A0AAW0V1U1"/>
<accession>A0AAW0V1U1</accession>
<comment type="caution">
    <text evidence="1">The sequence shown here is derived from an EMBL/GenBank/DDBJ whole genome shotgun (WGS) entry which is preliminary data.</text>
</comment>
<keyword evidence="2" id="KW-1185">Reference proteome</keyword>
<organism evidence="1 2">
    <name type="scientific">Scylla paramamosain</name>
    <name type="common">Mud crab</name>
    <dbReference type="NCBI Taxonomy" id="85552"/>
    <lineage>
        <taxon>Eukaryota</taxon>
        <taxon>Metazoa</taxon>
        <taxon>Ecdysozoa</taxon>
        <taxon>Arthropoda</taxon>
        <taxon>Crustacea</taxon>
        <taxon>Multicrustacea</taxon>
        <taxon>Malacostraca</taxon>
        <taxon>Eumalacostraca</taxon>
        <taxon>Eucarida</taxon>
        <taxon>Decapoda</taxon>
        <taxon>Pleocyemata</taxon>
        <taxon>Brachyura</taxon>
        <taxon>Eubrachyura</taxon>
        <taxon>Portunoidea</taxon>
        <taxon>Portunidae</taxon>
        <taxon>Portuninae</taxon>
        <taxon>Scylla</taxon>
    </lineage>
</organism>